<evidence type="ECO:0000256" key="6">
    <source>
        <dbReference type="ARBA" id="ARBA00022824"/>
    </source>
</evidence>
<feature type="transmembrane region" description="Helical" evidence="10">
    <location>
        <begin position="599"/>
        <end position="621"/>
    </location>
</feature>
<dbReference type="GO" id="GO:0006505">
    <property type="term" value="P:GPI anchor metabolic process"/>
    <property type="evidence" value="ECO:0007669"/>
    <property type="project" value="TreeGrafter"/>
</dbReference>
<evidence type="ECO:0000256" key="11">
    <source>
        <dbReference type="SAM" id="SignalP"/>
    </source>
</evidence>
<evidence type="ECO:0000313" key="15">
    <source>
        <dbReference type="Proteomes" id="UP000298030"/>
    </source>
</evidence>
<keyword evidence="9 10" id="KW-0472">Membrane</keyword>
<evidence type="ECO:0000256" key="7">
    <source>
        <dbReference type="ARBA" id="ARBA00022927"/>
    </source>
</evidence>
<comment type="function">
    <text evidence="10">Involved in inositol deacylation of GPI-anchored proteins which plays important roles in the quality control and ER-associated degradation of GPI-anchored proteins.</text>
</comment>
<protein>
    <recommendedName>
        <fullName evidence="10">GPI inositol-deacylase</fullName>
        <ecNumber evidence="10">3.1.-.-</ecNumber>
    </recommendedName>
</protein>
<name>A0A4Y7T826_COPMI</name>
<keyword evidence="6 10" id="KW-0256">Endoplasmic reticulum</keyword>
<dbReference type="OrthoDB" id="348976at2759"/>
<dbReference type="Gene3D" id="3.40.50.1820">
    <property type="entry name" value="alpha/beta hydrolase"/>
    <property type="match status" value="1"/>
</dbReference>
<keyword evidence="3 10" id="KW-0813">Transport</keyword>
<dbReference type="GO" id="GO:0015031">
    <property type="term" value="P:protein transport"/>
    <property type="evidence" value="ECO:0007669"/>
    <property type="project" value="UniProtKB-KW"/>
</dbReference>
<feature type="transmembrane region" description="Helical" evidence="10">
    <location>
        <begin position="788"/>
        <end position="807"/>
    </location>
</feature>
<dbReference type="Pfam" id="PF25140">
    <property type="entry name" value="PGAP1_TMD"/>
    <property type="match status" value="1"/>
</dbReference>
<dbReference type="SUPFAM" id="SSF53474">
    <property type="entry name" value="alpha/beta-Hydrolases"/>
    <property type="match status" value="1"/>
</dbReference>
<reference evidence="14 15" key="1">
    <citation type="journal article" date="2019" name="Nat. Ecol. Evol.">
        <title>Megaphylogeny resolves global patterns of mushroom evolution.</title>
        <authorList>
            <person name="Varga T."/>
            <person name="Krizsan K."/>
            <person name="Foldi C."/>
            <person name="Dima B."/>
            <person name="Sanchez-Garcia M."/>
            <person name="Sanchez-Ramirez S."/>
            <person name="Szollosi G.J."/>
            <person name="Szarkandi J.G."/>
            <person name="Papp V."/>
            <person name="Albert L."/>
            <person name="Andreopoulos W."/>
            <person name="Angelini C."/>
            <person name="Antonin V."/>
            <person name="Barry K.W."/>
            <person name="Bougher N.L."/>
            <person name="Buchanan P."/>
            <person name="Buyck B."/>
            <person name="Bense V."/>
            <person name="Catcheside P."/>
            <person name="Chovatia M."/>
            <person name="Cooper J."/>
            <person name="Damon W."/>
            <person name="Desjardin D."/>
            <person name="Finy P."/>
            <person name="Geml J."/>
            <person name="Haridas S."/>
            <person name="Hughes K."/>
            <person name="Justo A."/>
            <person name="Karasinski D."/>
            <person name="Kautmanova I."/>
            <person name="Kiss B."/>
            <person name="Kocsube S."/>
            <person name="Kotiranta H."/>
            <person name="LaButti K.M."/>
            <person name="Lechner B.E."/>
            <person name="Liimatainen K."/>
            <person name="Lipzen A."/>
            <person name="Lukacs Z."/>
            <person name="Mihaltcheva S."/>
            <person name="Morgado L.N."/>
            <person name="Niskanen T."/>
            <person name="Noordeloos M.E."/>
            <person name="Ohm R.A."/>
            <person name="Ortiz-Santana B."/>
            <person name="Ovrebo C."/>
            <person name="Racz N."/>
            <person name="Riley R."/>
            <person name="Savchenko A."/>
            <person name="Shiryaev A."/>
            <person name="Soop K."/>
            <person name="Spirin V."/>
            <person name="Szebenyi C."/>
            <person name="Tomsovsky M."/>
            <person name="Tulloss R.E."/>
            <person name="Uehling J."/>
            <person name="Grigoriev I.V."/>
            <person name="Vagvolgyi C."/>
            <person name="Papp T."/>
            <person name="Martin F.M."/>
            <person name="Miettinen O."/>
            <person name="Hibbett D.S."/>
            <person name="Nagy L.G."/>
        </authorList>
    </citation>
    <scope>NUCLEOTIDE SEQUENCE [LARGE SCALE GENOMIC DNA]</scope>
    <source>
        <strain evidence="14 15">FP101781</strain>
    </source>
</reference>
<dbReference type="EMBL" id="QPFP01000024">
    <property type="protein sequence ID" value="TEB30108.1"/>
    <property type="molecule type" value="Genomic_DNA"/>
</dbReference>
<dbReference type="InterPro" id="IPR012908">
    <property type="entry name" value="PGAP1-ab_dom-like"/>
</dbReference>
<dbReference type="GO" id="GO:0050185">
    <property type="term" value="F:phosphatidylinositol deacylase activity"/>
    <property type="evidence" value="ECO:0007669"/>
    <property type="project" value="TreeGrafter"/>
</dbReference>
<dbReference type="PANTHER" id="PTHR15495:SF7">
    <property type="entry name" value="GPI INOSITOL-DEACYLASE"/>
    <property type="match status" value="1"/>
</dbReference>
<proteinExistence type="inferred from homology"/>
<evidence type="ECO:0000256" key="10">
    <source>
        <dbReference type="RuleBase" id="RU365011"/>
    </source>
</evidence>
<evidence type="ECO:0000256" key="3">
    <source>
        <dbReference type="ARBA" id="ARBA00022448"/>
    </source>
</evidence>
<dbReference type="PANTHER" id="PTHR15495">
    <property type="entry name" value="NEGATIVE REGULATOR OF VESICLE FORMATION-RELATED"/>
    <property type="match status" value="1"/>
</dbReference>
<keyword evidence="7 10" id="KW-0653">Protein transport</keyword>
<dbReference type="InterPro" id="IPR056824">
    <property type="entry name" value="PGAP1_TMD"/>
</dbReference>
<keyword evidence="4 10" id="KW-0812">Transmembrane</keyword>
<gene>
    <name evidence="14" type="ORF">FA13DRAFT_1755255</name>
</gene>
<feature type="domain" description="GPI inositol-deacylase transmembrane" evidence="13">
    <location>
        <begin position="619"/>
        <end position="855"/>
    </location>
</feature>
<dbReference type="STRING" id="71717.A0A4Y7T826"/>
<feature type="domain" description="GPI inositol-deacylase PGAP1-like alpha/beta" evidence="12">
    <location>
        <begin position="74"/>
        <end position="147"/>
    </location>
</feature>
<feature type="transmembrane region" description="Helical" evidence="10">
    <location>
        <begin position="628"/>
        <end position="651"/>
    </location>
</feature>
<feature type="chain" id="PRO_5021289889" description="GPI inositol-deacylase" evidence="11">
    <location>
        <begin position="31"/>
        <end position="871"/>
    </location>
</feature>
<feature type="transmembrane region" description="Helical" evidence="10">
    <location>
        <begin position="749"/>
        <end position="768"/>
    </location>
</feature>
<dbReference type="InterPro" id="IPR029058">
    <property type="entry name" value="AB_hydrolase_fold"/>
</dbReference>
<comment type="caution">
    <text evidence="14">The sequence shown here is derived from an EMBL/GenBank/DDBJ whole genome shotgun (WGS) entry which is preliminary data.</text>
</comment>
<dbReference type="EC" id="3.1.-.-" evidence="10"/>
<feature type="transmembrane region" description="Helical" evidence="10">
    <location>
        <begin position="683"/>
        <end position="712"/>
    </location>
</feature>
<feature type="domain" description="GPI inositol-deacylase PGAP1-like alpha/beta" evidence="12">
    <location>
        <begin position="152"/>
        <end position="256"/>
    </location>
</feature>
<evidence type="ECO:0000259" key="12">
    <source>
        <dbReference type="Pfam" id="PF07819"/>
    </source>
</evidence>
<feature type="transmembrane region" description="Helical" evidence="10">
    <location>
        <begin position="839"/>
        <end position="857"/>
    </location>
</feature>
<keyword evidence="5 10" id="KW-0378">Hydrolase</keyword>
<keyword evidence="8 10" id="KW-1133">Transmembrane helix</keyword>
<evidence type="ECO:0000259" key="13">
    <source>
        <dbReference type="Pfam" id="PF25140"/>
    </source>
</evidence>
<dbReference type="GO" id="GO:0006888">
    <property type="term" value="P:endoplasmic reticulum to Golgi vesicle-mediated transport"/>
    <property type="evidence" value="ECO:0007669"/>
    <property type="project" value="TreeGrafter"/>
</dbReference>
<keyword evidence="15" id="KW-1185">Reference proteome</keyword>
<dbReference type="AlphaFoldDB" id="A0A4Y7T826"/>
<evidence type="ECO:0000256" key="4">
    <source>
        <dbReference type="ARBA" id="ARBA00022692"/>
    </source>
</evidence>
<keyword evidence="11" id="KW-0732">Signal</keyword>
<evidence type="ECO:0000256" key="5">
    <source>
        <dbReference type="ARBA" id="ARBA00022801"/>
    </source>
</evidence>
<feature type="signal peptide" evidence="11">
    <location>
        <begin position="1"/>
        <end position="30"/>
    </location>
</feature>
<dbReference type="Pfam" id="PF07819">
    <property type="entry name" value="PGAP1"/>
    <property type="match status" value="2"/>
</dbReference>
<feature type="transmembrane region" description="Helical" evidence="10">
    <location>
        <begin position="522"/>
        <end position="539"/>
    </location>
</feature>
<sequence length="871" mass="95457">MSTRTTLGVTLAAMLALVALLLSAKDLGESLSPQGCRMSWIPTSMSSWTPLARRYSLWLYREVGWDAQQVGNSLPVLFIPGNAGSSHQARSIASSASRQYYSSPYRISPDFAGRTNVYKPLDFYAVEFNEDLSAFHGTTLQSQIDYTSKGWHSMGGVVATSLLPSSNISSIITMSTPYTLPPARFDNIIDRLYARMADVLETDPTPIVSLCGGATDMMIPSESCILPQNSTSDRFRRTGAWTGVGHREMVWCHQLAPLALERARVGVLDRWLRDGHTLPSRIEERKALAQDSAGQERLLTHIMPVPAVQGARKFTLLLSQGTIDSVAPQNPLPLHVSVYQCSGEDLHHVNCPPLIPAPVANQPFPVPQAGSDESEGVVLFEVELDNLDQGTMHFAVKVEKGNGRGWVLADFGYEKDEVEAAVSTMSLLFGGSVIAIPGHRALHSVLRFPNLLSHVLIAYRVMGAGNRSPQCKDATFPPLLAHTSNPDETHYFPLTDHNDQQIVLHTHMPAPFITSSKPMNKGVVLDVFSSGTLVCANVVNEVRISVDWSATLGRWATRYWTSTIVWSVGAVALVIFYSWDSNGNIPPVPVSLNRYGSLLIRRLLLVSFMASFVPLPKLFYLGNAGEPLFAVIAPLILTISSGLVIAVWWVLSVLLSATRAVSGIVFRRRTRRAELNSVTRNTLISIAILFLVILLFVPWQVAFLGCWVLQLYNTAVSRPQRSEDGPAADGRLGRISNTRQNNANLNEHVLLLMTWLLPLVAPILAVWVRTLATAGPTTPFNGDHNFVMVAPFLVLVDFASWTPNGIFAKARFERMASARWLFAAAASVAFLVGSMKPYLSFHAIAIALGVLVCTKIGRRYWAGPPSKTINA</sequence>
<evidence type="ECO:0000313" key="14">
    <source>
        <dbReference type="EMBL" id="TEB30108.1"/>
    </source>
</evidence>
<evidence type="ECO:0000256" key="2">
    <source>
        <dbReference type="ARBA" id="ARBA00006931"/>
    </source>
</evidence>
<comment type="similarity">
    <text evidence="2 10">Belongs to the GPI inositol-deacylase family.</text>
</comment>
<dbReference type="GO" id="GO:0005789">
    <property type="term" value="C:endoplasmic reticulum membrane"/>
    <property type="evidence" value="ECO:0007669"/>
    <property type="project" value="UniProtKB-SubCell"/>
</dbReference>
<evidence type="ECO:0000256" key="8">
    <source>
        <dbReference type="ARBA" id="ARBA00022989"/>
    </source>
</evidence>
<comment type="subcellular location">
    <subcellularLocation>
        <location evidence="1">Endoplasmic reticulum membrane</location>
        <topology evidence="1">Multi-pass membrane protein</topology>
    </subcellularLocation>
</comment>
<accession>A0A4Y7T826</accession>
<evidence type="ECO:0000256" key="1">
    <source>
        <dbReference type="ARBA" id="ARBA00004477"/>
    </source>
</evidence>
<feature type="transmembrane region" description="Helical" evidence="10">
    <location>
        <begin position="816"/>
        <end position="833"/>
    </location>
</feature>
<organism evidence="14 15">
    <name type="scientific">Coprinellus micaceus</name>
    <name type="common">Glistening ink-cap mushroom</name>
    <name type="synonym">Coprinus micaceus</name>
    <dbReference type="NCBI Taxonomy" id="71717"/>
    <lineage>
        <taxon>Eukaryota</taxon>
        <taxon>Fungi</taxon>
        <taxon>Dikarya</taxon>
        <taxon>Basidiomycota</taxon>
        <taxon>Agaricomycotina</taxon>
        <taxon>Agaricomycetes</taxon>
        <taxon>Agaricomycetidae</taxon>
        <taxon>Agaricales</taxon>
        <taxon>Agaricineae</taxon>
        <taxon>Psathyrellaceae</taxon>
        <taxon>Coprinellus</taxon>
    </lineage>
</organism>
<evidence type="ECO:0000256" key="9">
    <source>
        <dbReference type="ARBA" id="ARBA00023136"/>
    </source>
</evidence>
<dbReference type="InterPro" id="IPR039529">
    <property type="entry name" value="PGAP1/BST1"/>
</dbReference>
<dbReference type="Proteomes" id="UP000298030">
    <property type="component" value="Unassembled WGS sequence"/>
</dbReference>
<feature type="transmembrane region" description="Helical" evidence="10">
    <location>
        <begin position="559"/>
        <end position="579"/>
    </location>
</feature>